<proteinExistence type="predicted"/>
<dbReference type="KEGG" id="ere:EUBREC_3143"/>
<accession>C4Z8P3</accession>
<dbReference type="HOGENOM" id="CLU_2632787_0_0_9"/>
<gene>
    <name evidence="1" type="ordered locus">EUBREC_3143</name>
</gene>
<sequence>MLLEWMERRDSSYFLFRTHCVLPGSTLRSAKHVDKLLLLFRGFAHSGCEVRWSTQYIPREKYEVSHGILHGQAVVWC</sequence>
<name>C4Z8P3_AGARV</name>
<dbReference type="EMBL" id="CP001107">
    <property type="protein sequence ID" value="ACR76870.1"/>
    <property type="molecule type" value="Genomic_DNA"/>
</dbReference>
<dbReference type="PaxDb" id="515619-EUBREC_3143"/>
<dbReference type="Proteomes" id="UP000001477">
    <property type="component" value="Chromosome"/>
</dbReference>
<evidence type="ECO:0000313" key="1">
    <source>
        <dbReference type="EMBL" id="ACR76870.1"/>
    </source>
</evidence>
<dbReference type="STRING" id="515619.EUBREC_3143"/>
<organism evidence="1 2">
    <name type="scientific">Agathobacter rectalis (strain ATCC 33656 / DSM 3377 / JCM 17463 / KCTC 5835 / VPI 0990)</name>
    <name type="common">Eubacterium rectale</name>
    <dbReference type="NCBI Taxonomy" id="515619"/>
    <lineage>
        <taxon>Bacteria</taxon>
        <taxon>Bacillati</taxon>
        <taxon>Bacillota</taxon>
        <taxon>Clostridia</taxon>
        <taxon>Lachnospirales</taxon>
        <taxon>Lachnospiraceae</taxon>
        <taxon>Agathobacter</taxon>
    </lineage>
</organism>
<dbReference type="AlphaFoldDB" id="C4Z8P3"/>
<evidence type="ECO:0000313" key="2">
    <source>
        <dbReference type="Proteomes" id="UP000001477"/>
    </source>
</evidence>
<protein>
    <submittedName>
        <fullName evidence="1">Uncharacterized protein</fullName>
    </submittedName>
</protein>
<reference evidence="1 2" key="1">
    <citation type="journal article" date="2009" name="Proc. Natl. Acad. Sci. U.S.A.">
        <title>Characterizing a model human gut microbiota composed of members of its two dominant bacterial phyla.</title>
        <authorList>
            <person name="Mahowald M.A."/>
            <person name="Rey F.E."/>
            <person name="Seedorf H."/>
            <person name="Turnbaugh P.J."/>
            <person name="Fulton R.S."/>
            <person name="Wollam A."/>
            <person name="Shah N."/>
            <person name="Wang C."/>
            <person name="Magrini V."/>
            <person name="Wilson R.K."/>
            <person name="Cantarel B.L."/>
            <person name="Coutinho P.M."/>
            <person name="Henrissat B."/>
            <person name="Crock L.W."/>
            <person name="Russell A."/>
            <person name="Verberkmoes N.C."/>
            <person name="Hettich R.L."/>
            <person name="Gordon J.I."/>
        </authorList>
    </citation>
    <scope>NUCLEOTIDE SEQUENCE [LARGE SCALE GENOMIC DNA]</scope>
    <source>
        <strain evidence="2">ATCC 33656 / DSM 3377 / JCM 17463 / KCTC 5835 / LMG 30912 / VPI 0990</strain>
    </source>
</reference>